<dbReference type="AlphaFoldDB" id="A0A7S3HLK5"/>
<dbReference type="PANTHER" id="PTHR10218:SF302">
    <property type="entry name" value="GUANINE NUCLEOTIDE-BINDING PROTEIN ALPHA-5 SUBUNIT"/>
    <property type="match status" value="1"/>
</dbReference>
<keyword evidence="3 5" id="KW-0342">GTP-binding</keyword>
<gene>
    <name evidence="6" type="ORF">SELO1098_LOCUS27425</name>
</gene>
<dbReference type="FunFam" id="3.40.50.300:FF:000692">
    <property type="entry name" value="Guanine nucleotide-binding protein subunit alpha"/>
    <property type="match status" value="1"/>
</dbReference>
<dbReference type="GO" id="GO:0003924">
    <property type="term" value="F:GTPase activity"/>
    <property type="evidence" value="ECO:0007669"/>
    <property type="project" value="InterPro"/>
</dbReference>
<keyword evidence="4" id="KW-0807">Transducer</keyword>
<dbReference type="SUPFAM" id="SSF47895">
    <property type="entry name" value="Transducin (alpha subunit), insertion domain"/>
    <property type="match status" value="1"/>
</dbReference>
<evidence type="ECO:0000256" key="5">
    <source>
        <dbReference type="PIRSR" id="PIRSR601019-1"/>
    </source>
</evidence>
<dbReference type="InterPro" id="IPR001019">
    <property type="entry name" value="Gprotein_alpha_su"/>
</dbReference>
<keyword evidence="2 5" id="KW-0547">Nucleotide-binding</keyword>
<evidence type="ECO:0000256" key="1">
    <source>
        <dbReference type="ARBA" id="ARBA00022723"/>
    </source>
</evidence>
<dbReference type="Gene3D" id="3.40.50.300">
    <property type="entry name" value="P-loop containing nucleotide triphosphate hydrolases"/>
    <property type="match status" value="1"/>
</dbReference>
<dbReference type="GO" id="GO:0007188">
    <property type="term" value="P:adenylate cyclase-modulating G protein-coupled receptor signaling pathway"/>
    <property type="evidence" value="ECO:0007669"/>
    <property type="project" value="TreeGrafter"/>
</dbReference>
<dbReference type="Gene3D" id="1.10.400.10">
    <property type="entry name" value="GI Alpha 1, domain 2-like"/>
    <property type="match status" value="1"/>
</dbReference>
<dbReference type="GO" id="GO:0046872">
    <property type="term" value="F:metal ion binding"/>
    <property type="evidence" value="ECO:0007669"/>
    <property type="project" value="UniProtKB-KW"/>
</dbReference>
<dbReference type="GO" id="GO:0005525">
    <property type="term" value="F:GTP binding"/>
    <property type="evidence" value="ECO:0007669"/>
    <property type="project" value="UniProtKB-KW"/>
</dbReference>
<evidence type="ECO:0000256" key="4">
    <source>
        <dbReference type="ARBA" id="ARBA00023224"/>
    </source>
</evidence>
<dbReference type="InterPro" id="IPR011025">
    <property type="entry name" value="GproteinA_insert"/>
</dbReference>
<dbReference type="EMBL" id="HBIC01053436">
    <property type="protein sequence ID" value="CAE0298571.1"/>
    <property type="molecule type" value="Transcribed_RNA"/>
</dbReference>
<accession>A0A7S3HLK5</accession>
<protein>
    <submittedName>
        <fullName evidence="6">Uncharacterized protein</fullName>
    </submittedName>
</protein>
<dbReference type="PRINTS" id="PR00318">
    <property type="entry name" value="GPROTEINA"/>
</dbReference>
<evidence type="ECO:0000256" key="3">
    <source>
        <dbReference type="ARBA" id="ARBA00023134"/>
    </source>
</evidence>
<dbReference type="SMART" id="SM00275">
    <property type="entry name" value="G_alpha"/>
    <property type="match status" value="1"/>
</dbReference>
<dbReference type="Pfam" id="PF00503">
    <property type="entry name" value="G-alpha"/>
    <property type="match status" value="1"/>
</dbReference>
<reference evidence="6" key="1">
    <citation type="submission" date="2021-01" db="EMBL/GenBank/DDBJ databases">
        <authorList>
            <person name="Corre E."/>
            <person name="Pelletier E."/>
            <person name="Niang G."/>
            <person name="Scheremetjew M."/>
            <person name="Finn R."/>
            <person name="Kale V."/>
            <person name="Holt S."/>
            <person name="Cochrane G."/>
            <person name="Meng A."/>
            <person name="Brown T."/>
            <person name="Cohen L."/>
        </authorList>
    </citation>
    <scope>NUCLEOTIDE SEQUENCE</scope>
    <source>
        <strain evidence="6">CCAP 955/1</strain>
    </source>
</reference>
<proteinExistence type="predicted"/>
<evidence type="ECO:0000256" key="2">
    <source>
        <dbReference type="ARBA" id="ARBA00022741"/>
    </source>
</evidence>
<dbReference type="PROSITE" id="PS51882">
    <property type="entry name" value="G_ALPHA"/>
    <property type="match status" value="1"/>
</dbReference>
<keyword evidence="1" id="KW-0479">Metal-binding</keyword>
<dbReference type="PANTHER" id="PTHR10218">
    <property type="entry name" value="GTP-BINDING PROTEIN ALPHA SUBUNIT"/>
    <property type="match status" value="1"/>
</dbReference>
<dbReference type="SUPFAM" id="SSF52540">
    <property type="entry name" value="P-loop containing nucleoside triphosphate hydrolases"/>
    <property type="match status" value="1"/>
</dbReference>
<dbReference type="GO" id="GO:0005737">
    <property type="term" value="C:cytoplasm"/>
    <property type="evidence" value="ECO:0007669"/>
    <property type="project" value="TreeGrafter"/>
</dbReference>
<name>A0A7S3HLK5_9STRA</name>
<feature type="binding site" evidence="5">
    <location>
        <begin position="195"/>
        <end position="199"/>
    </location>
    <ligand>
        <name>GTP</name>
        <dbReference type="ChEBI" id="CHEBI:37565"/>
    </ligand>
</feature>
<dbReference type="InterPro" id="IPR027417">
    <property type="entry name" value="P-loop_NTPase"/>
</dbReference>
<sequence length="355" mass="40897">MGCLTSKVAPVLDIFKRSLAIDALLAEESRIQDEKIKLLFLGADDSGKKTVFDKMDHGHRYTPAERVDLINKIHTTIIRTIKILAQHARGTEIDTSDEYKLVMDTDESEVITAPIGTAISALWGHPTIKDAWNQRAELHISDAAAYWFTVVDKVKNPNYTPDKDDLMAAQAQFSGRNGVKVGRRVIENTTFEMYDIVRQRGKLRKWIHCFENVVTAIVYVVDISAYDQMRITNRHSKNVVMESLERFEELVNDHLYFECPIILLLNNREDFEQKVRRKHIQDCGFSDYEGREWDSDAGIRYFTDKFKSKNYSGKDRQVHTLVTSPSDMHLTKALYSICKEVVLRQDIQQQTFGLD</sequence>
<dbReference type="GO" id="GO:0005834">
    <property type="term" value="C:heterotrimeric G-protein complex"/>
    <property type="evidence" value="ECO:0007669"/>
    <property type="project" value="TreeGrafter"/>
</dbReference>
<evidence type="ECO:0000313" key="6">
    <source>
        <dbReference type="EMBL" id="CAE0298571.1"/>
    </source>
</evidence>
<dbReference type="GO" id="GO:0001664">
    <property type="term" value="F:G protein-coupled receptor binding"/>
    <property type="evidence" value="ECO:0007669"/>
    <property type="project" value="TreeGrafter"/>
</dbReference>
<dbReference type="GO" id="GO:0031683">
    <property type="term" value="F:G-protein beta/gamma-subunit complex binding"/>
    <property type="evidence" value="ECO:0007669"/>
    <property type="project" value="InterPro"/>
</dbReference>
<organism evidence="6">
    <name type="scientific">Spumella elongata</name>
    <dbReference type="NCBI Taxonomy" id="89044"/>
    <lineage>
        <taxon>Eukaryota</taxon>
        <taxon>Sar</taxon>
        <taxon>Stramenopiles</taxon>
        <taxon>Ochrophyta</taxon>
        <taxon>Chrysophyceae</taxon>
        <taxon>Chromulinales</taxon>
        <taxon>Chromulinaceae</taxon>
        <taxon>Spumella</taxon>
    </lineage>
</organism>